<dbReference type="EMBL" id="FUKQ01000018">
    <property type="protein sequence ID" value="SJN25440.1"/>
    <property type="molecule type" value="Genomic_DNA"/>
</dbReference>
<dbReference type="AlphaFoldDB" id="A0A1R4IZY1"/>
<dbReference type="Proteomes" id="UP000188342">
    <property type="component" value="Unassembled WGS sequence"/>
</dbReference>
<dbReference type="PROSITE" id="PS51257">
    <property type="entry name" value="PROKAR_LIPOPROTEIN"/>
    <property type="match status" value="1"/>
</dbReference>
<evidence type="ECO:0000256" key="1">
    <source>
        <dbReference type="SAM" id="MobiDB-lite"/>
    </source>
</evidence>
<sequence length="331" mass="35276">MKRRVLLATPVALAAAACRPGKASRESITAEEFTRRAKEIRGVTTVSTAGDEWTVGFDRTLPAEGLKALSDGVFRLVNSVDLASRPAITLRSGTVSADVGRTDVSGRPPQAPELRWVRWIDGTSPHRGLVIEEHLARVSVDIDPMAWLRPVVARRTAVEKYSGLRVSHEQVHVFISPGEPGAAASFTALDRAVQNSAATLLSASLGSSSGMELRVRDRPHALTTVDHLLARFTDPADVRARLTTVAGDSWRGQLDELRAVIDSSRGLARVVAATGANLASSGDYLVIELADGDVLDKVVALLASPAWTPGPESSVSIRVRNGQNSNTTAEV</sequence>
<keyword evidence="3" id="KW-1185">Reference proteome</keyword>
<feature type="compositionally biased region" description="Polar residues" evidence="1">
    <location>
        <begin position="311"/>
        <end position="331"/>
    </location>
</feature>
<evidence type="ECO:0000313" key="3">
    <source>
        <dbReference type="Proteomes" id="UP000188342"/>
    </source>
</evidence>
<evidence type="ECO:0000313" key="2">
    <source>
        <dbReference type="EMBL" id="SJN25440.1"/>
    </source>
</evidence>
<evidence type="ECO:0008006" key="4">
    <source>
        <dbReference type="Google" id="ProtNLM"/>
    </source>
</evidence>
<gene>
    <name evidence="2" type="ORF">FM114_04710</name>
</gene>
<dbReference type="STRING" id="1255658.FM114_04710"/>
<feature type="region of interest" description="Disordered" evidence="1">
    <location>
        <begin position="309"/>
        <end position="331"/>
    </location>
</feature>
<reference evidence="2 3" key="1">
    <citation type="submission" date="2017-02" db="EMBL/GenBank/DDBJ databases">
        <authorList>
            <person name="Peterson S.W."/>
        </authorList>
    </citation>
    <scope>NUCLEOTIDE SEQUENCE [LARGE SCALE GENOMIC DNA]</scope>
    <source>
        <strain evidence="2 3">LSP_Lj1</strain>
    </source>
</reference>
<proteinExistence type="predicted"/>
<protein>
    <recommendedName>
        <fullName evidence="4">Lipoprotein</fullName>
    </recommendedName>
</protein>
<organism evidence="2 3">
    <name type="scientific">Luteococcus japonicus LSP_Lj1</name>
    <dbReference type="NCBI Taxonomy" id="1255658"/>
    <lineage>
        <taxon>Bacteria</taxon>
        <taxon>Bacillati</taxon>
        <taxon>Actinomycetota</taxon>
        <taxon>Actinomycetes</taxon>
        <taxon>Propionibacteriales</taxon>
        <taxon>Propionibacteriaceae</taxon>
        <taxon>Luteococcus</taxon>
    </lineage>
</organism>
<dbReference type="RefSeq" id="WP_094764030.1">
    <property type="nucleotide sequence ID" value="NZ_FUKQ01000018.1"/>
</dbReference>
<accession>A0A1R4IZY1</accession>
<name>A0A1R4IZY1_9ACTN</name>